<proteinExistence type="predicted"/>
<dbReference type="EMBL" id="JBHUMY010000043">
    <property type="protein sequence ID" value="MFD2663487.1"/>
    <property type="molecule type" value="Genomic_DNA"/>
</dbReference>
<name>A0ABW5R4S9_9BACL</name>
<evidence type="ECO:0000313" key="5">
    <source>
        <dbReference type="EMBL" id="MFD2663487.1"/>
    </source>
</evidence>
<organism evidence="5 6">
    <name type="scientific">Paenibacillus thailandensis</name>
    <dbReference type="NCBI Taxonomy" id="393250"/>
    <lineage>
        <taxon>Bacteria</taxon>
        <taxon>Bacillati</taxon>
        <taxon>Bacillota</taxon>
        <taxon>Bacilli</taxon>
        <taxon>Bacillales</taxon>
        <taxon>Paenibacillaceae</taxon>
        <taxon>Paenibacillus</taxon>
    </lineage>
</organism>
<dbReference type="InterPro" id="IPR048447">
    <property type="entry name" value="DUF1980_C"/>
</dbReference>
<feature type="domain" description="DUF1980" evidence="3">
    <location>
        <begin position="13"/>
        <end position="125"/>
    </location>
</feature>
<dbReference type="PANTHER" id="PTHR40047:SF1">
    <property type="entry name" value="UPF0703 PROTEIN YCGQ"/>
    <property type="match status" value="1"/>
</dbReference>
<feature type="transmembrane region" description="Helical" evidence="2">
    <location>
        <begin position="94"/>
        <end position="111"/>
    </location>
</feature>
<dbReference type="Pfam" id="PF09323">
    <property type="entry name" value="DUF1980"/>
    <property type="match status" value="1"/>
</dbReference>
<dbReference type="InterPro" id="IPR015402">
    <property type="entry name" value="DUF1980"/>
</dbReference>
<keyword evidence="2" id="KW-0472">Membrane</keyword>
<feature type="transmembrane region" description="Helical" evidence="2">
    <location>
        <begin position="49"/>
        <end position="69"/>
    </location>
</feature>
<accession>A0ABW5R4S9</accession>
<sequence>MSPGRSPVIHYLLRAAILASFSFLIARFVRADKLYYYIAPRMETIVKLAALGLFAVAVFQAYLALQAYFDRKERAALPSCECGHHPPASKRKNAVLYGLFALPLALGFLTPDTLLGSGLTAIKGVNLSSSASVRPAEANDSGLAAQPQAAEAAGGLKPPSGAAANAPSGDVSSGNGAAPNGAGETDDLDALFPYDSYTELHARLAKRLYKQDVIDIPEIGFMEALTTLDLYKNAFVGKEVAISGYVYREEGMKPDQFVVSRLAMQCCSADTEPYGILASSEKASALDDDTWVRVKGEIALTKYMGMEIMDLRIGELTVIDPPDSPYVYPNDDYFELLLNELPE</sequence>
<dbReference type="PANTHER" id="PTHR40047">
    <property type="entry name" value="UPF0703 PROTEIN YCGQ"/>
    <property type="match status" value="1"/>
</dbReference>
<dbReference type="InterPro" id="IPR052955">
    <property type="entry name" value="UPF0703_membrane_permease"/>
</dbReference>
<keyword evidence="2" id="KW-0812">Transmembrane</keyword>
<evidence type="ECO:0000259" key="4">
    <source>
        <dbReference type="Pfam" id="PF21537"/>
    </source>
</evidence>
<dbReference type="Proteomes" id="UP001597493">
    <property type="component" value="Unassembled WGS sequence"/>
</dbReference>
<evidence type="ECO:0000256" key="2">
    <source>
        <dbReference type="SAM" id="Phobius"/>
    </source>
</evidence>
<evidence type="ECO:0000256" key="1">
    <source>
        <dbReference type="SAM" id="MobiDB-lite"/>
    </source>
</evidence>
<feature type="domain" description="DUF1980" evidence="4">
    <location>
        <begin position="195"/>
        <end position="329"/>
    </location>
</feature>
<feature type="compositionally biased region" description="Low complexity" evidence="1">
    <location>
        <begin position="144"/>
        <end position="182"/>
    </location>
</feature>
<dbReference type="InterPro" id="IPR048493">
    <property type="entry name" value="DUF1980_N"/>
</dbReference>
<reference evidence="6" key="1">
    <citation type="journal article" date="2019" name="Int. J. Syst. Evol. Microbiol.">
        <title>The Global Catalogue of Microorganisms (GCM) 10K type strain sequencing project: providing services to taxonomists for standard genome sequencing and annotation.</title>
        <authorList>
            <consortium name="The Broad Institute Genomics Platform"/>
            <consortium name="The Broad Institute Genome Sequencing Center for Infectious Disease"/>
            <person name="Wu L."/>
            <person name="Ma J."/>
        </authorList>
    </citation>
    <scope>NUCLEOTIDE SEQUENCE [LARGE SCALE GENOMIC DNA]</scope>
    <source>
        <strain evidence="6">TISTR 1827</strain>
    </source>
</reference>
<dbReference type="RefSeq" id="WP_379279609.1">
    <property type="nucleotide sequence ID" value="NZ_JBHUGT010000011.1"/>
</dbReference>
<dbReference type="NCBIfam" id="TIGR03943">
    <property type="entry name" value="TIGR03943 family putative permease subunit"/>
    <property type="match status" value="1"/>
</dbReference>
<comment type="caution">
    <text evidence="5">The sequence shown here is derived from an EMBL/GenBank/DDBJ whole genome shotgun (WGS) entry which is preliminary data.</text>
</comment>
<gene>
    <name evidence="5" type="ORF">ACFSW5_24930</name>
</gene>
<keyword evidence="6" id="KW-1185">Reference proteome</keyword>
<evidence type="ECO:0000313" key="6">
    <source>
        <dbReference type="Proteomes" id="UP001597493"/>
    </source>
</evidence>
<feature type="region of interest" description="Disordered" evidence="1">
    <location>
        <begin position="138"/>
        <end position="182"/>
    </location>
</feature>
<dbReference type="Pfam" id="PF21537">
    <property type="entry name" value="DUF1980_C"/>
    <property type="match status" value="1"/>
</dbReference>
<feature type="transmembrane region" description="Helical" evidence="2">
    <location>
        <begin position="12"/>
        <end position="29"/>
    </location>
</feature>
<keyword evidence="2" id="KW-1133">Transmembrane helix</keyword>
<protein>
    <submittedName>
        <fullName evidence="5">TIGR03943 family putative permease subunit</fullName>
    </submittedName>
</protein>
<evidence type="ECO:0000259" key="3">
    <source>
        <dbReference type="Pfam" id="PF09323"/>
    </source>
</evidence>